<keyword evidence="2" id="KW-1185">Reference proteome</keyword>
<dbReference type="Proteomes" id="UP000079169">
    <property type="component" value="Unplaced"/>
</dbReference>
<protein>
    <submittedName>
        <fullName evidence="3">Uncharacterized protein LOC103511483</fullName>
    </submittedName>
</protein>
<reference evidence="3" key="1">
    <citation type="submission" date="2025-08" db="UniProtKB">
        <authorList>
            <consortium name="RefSeq"/>
        </authorList>
    </citation>
    <scope>IDENTIFICATION</scope>
</reference>
<gene>
    <name evidence="3" type="primary">LOC103511483</name>
</gene>
<evidence type="ECO:0000256" key="1">
    <source>
        <dbReference type="SAM" id="MobiDB-lite"/>
    </source>
</evidence>
<feature type="non-terminal residue" evidence="3">
    <location>
        <position position="101"/>
    </location>
</feature>
<dbReference type="PaxDb" id="121845-A0A1S3D4T0"/>
<accession>A0A1S3D4T0</accession>
<feature type="compositionally biased region" description="Polar residues" evidence="1">
    <location>
        <begin position="92"/>
        <end position="101"/>
    </location>
</feature>
<dbReference type="AlphaFoldDB" id="A0A1S3D4T0"/>
<proteinExistence type="predicted"/>
<organism evidence="2 3">
    <name type="scientific">Diaphorina citri</name>
    <name type="common">Asian citrus psyllid</name>
    <dbReference type="NCBI Taxonomy" id="121845"/>
    <lineage>
        <taxon>Eukaryota</taxon>
        <taxon>Metazoa</taxon>
        <taxon>Ecdysozoa</taxon>
        <taxon>Arthropoda</taxon>
        <taxon>Hexapoda</taxon>
        <taxon>Insecta</taxon>
        <taxon>Pterygota</taxon>
        <taxon>Neoptera</taxon>
        <taxon>Paraneoptera</taxon>
        <taxon>Hemiptera</taxon>
        <taxon>Sternorrhyncha</taxon>
        <taxon>Psylloidea</taxon>
        <taxon>Psyllidae</taxon>
        <taxon>Diaphorininae</taxon>
        <taxon>Diaphorina</taxon>
    </lineage>
</organism>
<feature type="compositionally biased region" description="Basic and acidic residues" evidence="1">
    <location>
        <begin position="59"/>
        <end position="83"/>
    </location>
</feature>
<dbReference type="GeneID" id="103511483"/>
<dbReference type="KEGG" id="dci:103511483"/>
<name>A0A1S3D4T0_DIACI</name>
<evidence type="ECO:0000313" key="2">
    <source>
        <dbReference type="Proteomes" id="UP000079169"/>
    </source>
</evidence>
<dbReference type="RefSeq" id="XP_008474427.1">
    <property type="nucleotide sequence ID" value="XM_008476205.2"/>
</dbReference>
<feature type="region of interest" description="Disordered" evidence="1">
    <location>
        <begin position="56"/>
        <end position="101"/>
    </location>
</feature>
<sequence length="101" mass="10644">MRDGSFSPRSSLGGASSFAPSEYFGCRSESIGNVEACLKSQKARSASPLGNMTITLNSSEDKTLRVHSDSSDASGDLREDVTRPSKVGGDTIGNNTREIAK</sequence>
<evidence type="ECO:0000313" key="3">
    <source>
        <dbReference type="RefSeq" id="XP_008474427.1"/>
    </source>
</evidence>